<gene>
    <name evidence="1" type="ORF">AVEN_135716_1</name>
</gene>
<reference evidence="1 2" key="1">
    <citation type="journal article" date="2019" name="Sci. Rep.">
        <title>Orb-weaving spider Araneus ventricosus genome elucidates the spidroin gene catalogue.</title>
        <authorList>
            <person name="Kono N."/>
            <person name="Nakamura H."/>
            <person name="Ohtoshi R."/>
            <person name="Moran D.A.P."/>
            <person name="Shinohara A."/>
            <person name="Yoshida Y."/>
            <person name="Fujiwara M."/>
            <person name="Mori M."/>
            <person name="Tomita M."/>
            <person name="Arakawa K."/>
        </authorList>
    </citation>
    <scope>NUCLEOTIDE SEQUENCE [LARGE SCALE GENOMIC DNA]</scope>
</reference>
<dbReference type="AlphaFoldDB" id="A0A4Y2RAJ2"/>
<dbReference type="EMBL" id="BGPR01143410">
    <property type="protein sequence ID" value="GBN72279.1"/>
    <property type="molecule type" value="Genomic_DNA"/>
</dbReference>
<accession>A0A4Y2RAJ2</accession>
<organism evidence="1 2">
    <name type="scientific">Araneus ventricosus</name>
    <name type="common">Orbweaver spider</name>
    <name type="synonym">Epeira ventricosa</name>
    <dbReference type="NCBI Taxonomy" id="182803"/>
    <lineage>
        <taxon>Eukaryota</taxon>
        <taxon>Metazoa</taxon>
        <taxon>Ecdysozoa</taxon>
        <taxon>Arthropoda</taxon>
        <taxon>Chelicerata</taxon>
        <taxon>Arachnida</taxon>
        <taxon>Araneae</taxon>
        <taxon>Araneomorphae</taxon>
        <taxon>Entelegynae</taxon>
        <taxon>Araneoidea</taxon>
        <taxon>Araneidae</taxon>
        <taxon>Araneus</taxon>
    </lineage>
</organism>
<name>A0A4Y2RAJ2_ARAVE</name>
<evidence type="ECO:0000313" key="2">
    <source>
        <dbReference type="Proteomes" id="UP000499080"/>
    </source>
</evidence>
<proteinExistence type="predicted"/>
<sequence length="101" mass="11418">MGRAASSIGQSNIGAPHKKASWKIIKGNSVSLEGKHPMLTNNSFLKYPSVYLFLNIALLEYSQMSKSMTVFQRFVFLSHAMPCPALKRLGYWWAHNKVMLD</sequence>
<dbReference type="Proteomes" id="UP000499080">
    <property type="component" value="Unassembled WGS sequence"/>
</dbReference>
<evidence type="ECO:0000313" key="1">
    <source>
        <dbReference type="EMBL" id="GBN72279.1"/>
    </source>
</evidence>
<comment type="caution">
    <text evidence="1">The sequence shown here is derived from an EMBL/GenBank/DDBJ whole genome shotgun (WGS) entry which is preliminary data.</text>
</comment>
<protein>
    <submittedName>
        <fullName evidence="1">Uncharacterized protein</fullName>
    </submittedName>
</protein>
<keyword evidence="2" id="KW-1185">Reference proteome</keyword>